<keyword evidence="3" id="KW-0732">Signal</keyword>
<evidence type="ECO:0000256" key="3">
    <source>
        <dbReference type="SAM" id="SignalP"/>
    </source>
</evidence>
<dbReference type="InterPro" id="IPR006311">
    <property type="entry name" value="TAT_signal"/>
</dbReference>
<dbReference type="Gene3D" id="3.30.70.2330">
    <property type="match status" value="1"/>
</dbReference>
<feature type="chain" id="PRO_5045182012" evidence="3">
    <location>
        <begin position="34"/>
        <end position="137"/>
    </location>
</feature>
<protein>
    <submittedName>
        <fullName evidence="5">HIRAN domain-containing protein</fullName>
    </submittedName>
</protein>
<feature type="domain" description="HIRAN" evidence="4">
    <location>
        <begin position="40"/>
        <end position="137"/>
    </location>
</feature>
<evidence type="ECO:0000259" key="4">
    <source>
        <dbReference type="SMART" id="SM00910"/>
    </source>
</evidence>
<keyword evidence="6" id="KW-1185">Reference proteome</keyword>
<name>A0ABW2KUI2_9PROT</name>
<keyword evidence="1" id="KW-0479">Metal-binding</keyword>
<evidence type="ECO:0000256" key="1">
    <source>
        <dbReference type="ARBA" id="ARBA00022723"/>
    </source>
</evidence>
<evidence type="ECO:0000256" key="2">
    <source>
        <dbReference type="ARBA" id="ARBA00022801"/>
    </source>
</evidence>
<dbReference type="Pfam" id="PF08797">
    <property type="entry name" value="HIRAN"/>
    <property type="match status" value="1"/>
</dbReference>
<proteinExistence type="predicted"/>
<dbReference type="EMBL" id="JBHTCM010000006">
    <property type="protein sequence ID" value="MFC7332640.1"/>
    <property type="molecule type" value="Genomic_DNA"/>
</dbReference>
<dbReference type="RefSeq" id="WP_377357174.1">
    <property type="nucleotide sequence ID" value="NZ_JBHTCM010000006.1"/>
</dbReference>
<feature type="signal peptide" evidence="3">
    <location>
        <begin position="1"/>
        <end position="33"/>
    </location>
</feature>
<accession>A0ABW2KUI2</accession>
<evidence type="ECO:0000313" key="6">
    <source>
        <dbReference type="Proteomes" id="UP001596456"/>
    </source>
</evidence>
<sequence>MLPQGPTPIKRRGLLAGLAGLAGGLVAPRATQAAPAAAPILLLESHVAGTAYYDAGTLLTGLSAGQRLTLRRQPDNRHDDLAIEVLVPDTGKLGYVPRIHNQPLARLMDAGKILRAEVLDLTPQEWEKVWIQVWMVG</sequence>
<dbReference type="SMART" id="SM00910">
    <property type="entry name" value="HIRAN"/>
    <property type="match status" value="1"/>
</dbReference>
<dbReference type="Proteomes" id="UP001596456">
    <property type="component" value="Unassembled WGS sequence"/>
</dbReference>
<keyword evidence="2" id="KW-0378">Hydrolase</keyword>
<comment type="caution">
    <text evidence="5">The sequence shown here is derived from an EMBL/GenBank/DDBJ whole genome shotgun (WGS) entry which is preliminary data.</text>
</comment>
<gene>
    <name evidence="5" type="ORF">ACFQPS_05655</name>
</gene>
<evidence type="ECO:0000313" key="5">
    <source>
        <dbReference type="EMBL" id="MFC7332640.1"/>
    </source>
</evidence>
<dbReference type="InterPro" id="IPR014905">
    <property type="entry name" value="HIRAN"/>
</dbReference>
<dbReference type="PROSITE" id="PS51318">
    <property type="entry name" value="TAT"/>
    <property type="match status" value="1"/>
</dbReference>
<reference evidence="6" key="1">
    <citation type="journal article" date="2019" name="Int. J. Syst. Evol. Microbiol.">
        <title>The Global Catalogue of Microorganisms (GCM) 10K type strain sequencing project: providing services to taxonomists for standard genome sequencing and annotation.</title>
        <authorList>
            <consortium name="The Broad Institute Genomics Platform"/>
            <consortium name="The Broad Institute Genome Sequencing Center for Infectious Disease"/>
            <person name="Wu L."/>
            <person name="Ma J."/>
        </authorList>
    </citation>
    <scope>NUCLEOTIDE SEQUENCE [LARGE SCALE GENOMIC DNA]</scope>
    <source>
        <strain evidence="6">CGMCC 1.16275</strain>
    </source>
</reference>
<organism evidence="5 6">
    <name type="scientific">Rhodocista pekingensis</name>
    <dbReference type="NCBI Taxonomy" id="201185"/>
    <lineage>
        <taxon>Bacteria</taxon>
        <taxon>Pseudomonadati</taxon>
        <taxon>Pseudomonadota</taxon>
        <taxon>Alphaproteobacteria</taxon>
        <taxon>Rhodospirillales</taxon>
        <taxon>Azospirillaceae</taxon>
        <taxon>Rhodocista</taxon>
    </lineage>
</organism>